<dbReference type="PANTHER" id="PTHR30203">
    <property type="entry name" value="OUTER MEMBRANE CATION EFFLUX PROTEIN"/>
    <property type="match status" value="1"/>
</dbReference>
<dbReference type="Gene3D" id="1.20.1600.10">
    <property type="entry name" value="Outer membrane efflux proteins (OEP)"/>
    <property type="match status" value="1"/>
</dbReference>
<keyword evidence="2" id="KW-0812">Transmembrane</keyword>
<evidence type="ECO:0000256" key="1">
    <source>
        <dbReference type="ARBA" id="ARBA00007613"/>
    </source>
</evidence>
<dbReference type="GO" id="GO:0015562">
    <property type="term" value="F:efflux transmembrane transporter activity"/>
    <property type="evidence" value="ECO:0007669"/>
    <property type="project" value="InterPro"/>
</dbReference>
<evidence type="ECO:0000256" key="2">
    <source>
        <dbReference type="RuleBase" id="RU362097"/>
    </source>
</evidence>
<keyword evidence="2 3" id="KW-0449">Lipoprotein</keyword>
<gene>
    <name evidence="3" type="ORF">SAMN05444279_11168</name>
</gene>
<evidence type="ECO:0000313" key="4">
    <source>
        <dbReference type="Proteomes" id="UP000325134"/>
    </source>
</evidence>
<dbReference type="GO" id="GO:0005886">
    <property type="term" value="C:plasma membrane"/>
    <property type="evidence" value="ECO:0007669"/>
    <property type="project" value="UniProtKB-SubCell"/>
</dbReference>
<dbReference type="SUPFAM" id="SSF56954">
    <property type="entry name" value="Outer membrane efflux proteins (OEP)"/>
    <property type="match status" value="1"/>
</dbReference>
<dbReference type="Proteomes" id="UP000325134">
    <property type="component" value="Unassembled WGS sequence"/>
</dbReference>
<evidence type="ECO:0000313" key="3">
    <source>
        <dbReference type="EMBL" id="SHE91135.1"/>
    </source>
</evidence>
<comment type="subcellular location">
    <subcellularLocation>
        <location evidence="2">Cell membrane</location>
        <topology evidence="2">Lipid-anchor</topology>
    </subcellularLocation>
</comment>
<proteinExistence type="inferred from homology"/>
<name>A0A1M4XCK6_9RHOB</name>
<keyword evidence="2" id="KW-0564">Palmitate</keyword>
<keyword evidence="2" id="KW-1134">Transmembrane beta strand</keyword>
<keyword evidence="2" id="KW-0472">Membrane</keyword>
<protein>
    <submittedName>
        <fullName evidence="3">Efflux transporter, outer membrane factor (OMF) lipoprotein, NodT family</fullName>
    </submittedName>
</protein>
<keyword evidence="4" id="KW-1185">Reference proteome</keyword>
<dbReference type="PANTHER" id="PTHR30203:SF25">
    <property type="entry name" value="OUTER MEMBRANE PROTEIN-RELATED"/>
    <property type="match status" value="1"/>
</dbReference>
<dbReference type="NCBIfam" id="TIGR01845">
    <property type="entry name" value="outer_NodT"/>
    <property type="match status" value="1"/>
</dbReference>
<dbReference type="EMBL" id="FQVK01000011">
    <property type="protein sequence ID" value="SHE91135.1"/>
    <property type="molecule type" value="Genomic_DNA"/>
</dbReference>
<dbReference type="AlphaFoldDB" id="A0A1M4XCK6"/>
<dbReference type="InterPro" id="IPR010131">
    <property type="entry name" value="MdtP/NodT-like"/>
</dbReference>
<organism evidence="3 4">
    <name type="scientific">Ruegeria intermedia</name>
    <dbReference type="NCBI Taxonomy" id="996115"/>
    <lineage>
        <taxon>Bacteria</taxon>
        <taxon>Pseudomonadati</taxon>
        <taxon>Pseudomonadota</taxon>
        <taxon>Alphaproteobacteria</taxon>
        <taxon>Rhodobacterales</taxon>
        <taxon>Roseobacteraceae</taxon>
        <taxon>Ruegeria</taxon>
    </lineage>
</organism>
<dbReference type="InterPro" id="IPR003423">
    <property type="entry name" value="OMP_efflux"/>
</dbReference>
<dbReference type="Pfam" id="PF02321">
    <property type="entry name" value="OEP"/>
    <property type="match status" value="2"/>
</dbReference>
<sequence length="527" mass="56996">MNPDHPHRPSNRRRMLIGTALSAALLLACTPVGPDFVRPNSPVVKQWMEANSPSASQASGLTSRSAPVVKWWQSFNDPTLNKLVAEAYAQNLTLQVAGARVLQARAQLGIAFGELYPQSQAVGGALERRRISDNLGPIADINRIIPLDTEFSTSQVGFDAQWELDVWGAQRRGVQAARSNLALQVANYDDALVTLTGDVAALYINIRALQESLAVARENIKLQQEANDLTQLRFNNGVTTELDVQESTALLNNTKALVPTLESDLQQAKNALAVLLGTTPSRMTGLLGTSGRIPVARSNVAVGVPAELLRRRPDVRAAELAAATQSAQVGIAMADLYPQFILSGSIGLQASGGRDLFSSNSTTGLASAGVVWNVLNYGRIKNNVRAQDAAYQALIANYQNTVLTAYSEVESAMVAYAQARNQVTLYQRSVDAARKAADIAVSQYQDGIADYSRVLNTQTALLRAQVNLIEARQQVSSNLVAVYKGLGGGWQIRQNQEFLPETVLAEMSYRTDWGDLLQQDPTRASLN</sequence>
<accession>A0A1M4XCK6</accession>
<comment type="similarity">
    <text evidence="1 2">Belongs to the outer membrane factor (OMF) (TC 1.B.17) family.</text>
</comment>
<dbReference type="Gene3D" id="2.20.200.10">
    <property type="entry name" value="Outer membrane efflux proteins (OEP)"/>
    <property type="match status" value="1"/>
</dbReference>
<reference evidence="3 4" key="1">
    <citation type="submission" date="2016-11" db="EMBL/GenBank/DDBJ databases">
        <authorList>
            <person name="Varghese N."/>
            <person name="Submissions S."/>
        </authorList>
    </citation>
    <scope>NUCLEOTIDE SEQUENCE [LARGE SCALE GENOMIC DNA]</scope>
    <source>
        <strain evidence="3 4">DSM 29341</strain>
    </source>
</reference>